<sequence>MLGTGRGIYKPCGFNRDLAF</sequence>
<reference evidence="1" key="2">
    <citation type="journal article" date="2015" name="Data Brief">
        <title>Shoot transcriptome of the giant reed, Arundo donax.</title>
        <authorList>
            <person name="Barrero R.A."/>
            <person name="Guerrero F.D."/>
            <person name="Moolhuijzen P."/>
            <person name="Goolsby J.A."/>
            <person name="Tidwell J."/>
            <person name="Bellgard S.E."/>
            <person name="Bellgard M.I."/>
        </authorList>
    </citation>
    <scope>NUCLEOTIDE SEQUENCE</scope>
    <source>
        <tissue evidence="1">Shoot tissue taken approximately 20 cm above the soil surface</tissue>
    </source>
</reference>
<dbReference type="AlphaFoldDB" id="A0A0A9C4E1"/>
<protein>
    <submittedName>
        <fullName evidence="1">Uncharacterized protein</fullName>
    </submittedName>
</protein>
<reference evidence="1" key="1">
    <citation type="submission" date="2014-09" db="EMBL/GenBank/DDBJ databases">
        <authorList>
            <person name="Magalhaes I.L.F."/>
            <person name="Oliveira U."/>
            <person name="Santos F.R."/>
            <person name="Vidigal T.H.D.A."/>
            <person name="Brescovit A.D."/>
            <person name="Santos A.J."/>
        </authorList>
    </citation>
    <scope>NUCLEOTIDE SEQUENCE</scope>
    <source>
        <tissue evidence="1">Shoot tissue taken approximately 20 cm above the soil surface</tissue>
    </source>
</reference>
<evidence type="ECO:0000313" key="1">
    <source>
        <dbReference type="EMBL" id="JAD71119.1"/>
    </source>
</evidence>
<dbReference type="EMBL" id="GBRH01226776">
    <property type="protein sequence ID" value="JAD71119.1"/>
    <property type="molecule type" value="Transcribed_RNA"/>
</dbReference>
<name>A0A0A9C4E1_ARUDO</name>
<proteinExistence type="predicted"/>
<accession>A0A0A9C4E1</accession>
<organism evidence="1">
    <name type="scientific">Arundo donax</name>
    <name type="common">Giant reed</name>
    <name type="synonym">Donax arundinaceus</name>
    <dbReference type="NCBI Taxonomy" id="35708"/>
    <lineage>
        <taxon>Eukaryota</taxon>
        <taxon>Viridiplantae</taxon>
        <taxon>Streptophyta</taxon>
        <taxon>Embryophyta</taxon>
        <taxon>Tracheophyta</taxon>
        <taxon>Spermatophyta</taxon>
        <taxon>Magnoliopsida</taxon>
        <taxon>Liliopsida</taxon>
        <taxon>Poales</taxon>
        <taxon>Poaceae</taxon>
        <taxon>PACMAD clade</taxon>
        <taxon>Arundinoideae</taxon>
        <taxon>Arundineae</taxon>
        <taxon>Arundo</taxon>
    </lineage>
</organism>